<evidence type="ECO:0000313" key="1">
    <source>
        <dbReference type="EMBL" id="KAK4709296.1"/>
    </source>
</evidence>
<dbReference type="GO" id="GO:0003743">
    <property type="term" value="F:translation initiation factor activity"/>
    <property type="evidence" value="ECO:0007669"/>
    <property type="project" value="InterPro"/>
</dbReference>
<evidence type="ECO:0000313" key="2">
    <source>
        <dbReference type="Proteomes" id="UP001311915"/>
    </source>
</evidence>
<keyword evidence="2" id="KW-1185">Reference proteome</keyword>
<sequence length="164" mass="18068">MAAVLEFSIYSVAKQSQTAAAAATKGLTPEEVLMLPSGPHERTAKELDRFRLGGGFRSYDSRRQGGFQRDTDREIAPSRADETDDWGAAKKTLAGNGFERRGRELMNLIIGQRIKLLYPLLVEDLIGEGVLGQTVVIPIRIGGPKERKRKVDRDLPPVVVHSTV</sequence>
<protein>
    <submittedName>
        <fullName evidence="1">Uncharacterized protein</fullName>
    </submittedName>
</protein>
<comment type="caution">
    <text evidence="1">The sequence shown here is derived from an EMBL/GenBank/DDBJ whole genome shotgun (WGS) entry which is preliminary data.</text>
</comment>
<proteinExistence type="predicted"/>
<dbReference type="EMBL" id="JAWPEI010000012">
    <property type="protein sequence ID" value="KAK4709296.1"/>
    <property type="molecule type" value="Genomic_DNA"/>
</dbReference>
<reference evidence="1 2" key="1">
    <citation type="submission" date="2023-10" db="EMBL/GenBank/DDBJ databases">
        <title>Genome-Wide Identification Analysis in wild type Solanum Pinnatisectum Reveals Some Genes Defensing Phytophthora Infestans.</title>
        <authorList>
            <person name="Sun C."/>
        </authorList>
    </citation>
    <scope>NUCLEOTIDE SEQUENCE [LARGE SCALE GENOMIC DNA]</scope>
    <source>
        <strain evidence="1">LQN</strain>
        <tissue evidence="1">Leaf</tissue>
    </source>
</reference>
<dbReference type="Pfam" id="PF06273">
    <property type="entry name" value="eIF-4B"/>
    <property type="match status" value="1"/>
</dbReference>
<dbReference type="PANTHER" id="PTHR32091">
    <property type="entry name" value="EUKARYOTIC TRANSLATION INITIATION FACTOR 4B"/>
    <property type="match status" value="1"/>
</dbReference>
<accession>A0AAV9K7Y9</accession>
<organism evidence="1 2">
    <name type="scientific">Solanum pinnatisectum</name>
    <name type="common">tansyleaf nightshade</name>
    <dbReference type="NCBI Taxonomy" id="50273"/>
    <lineage>
        <taxon>Eukaryota</taxon>
        <taxon>Viridiplantae</taxon>
        <taxon>Streptophyta</taxon>
        <taxon>Embryophyta</taxon>
        <taxon>Tracheophyta</taxon>
        <taxon>Spermatophyta</taxon>
        <taxon>Magnoliopsida</taxon>
        <taxon>eudicotyledons</taxon>
        <taxon>Gunneridae</taxon>
        <taxon>Pentapetalae</taxon>
        <taxon>asterids</taxon>
        <taxon>lamiids</taxon>
        <taxon>Solanales</taxon>
        <taxon>Solanaceae</taxon>
        <taxon>Solanoideae</taxon>
        <taxon>Solaneae</taxon>
        <taxon>Solanum</taxon>
    </lineage>
</organism>
<dbReference type="AlphaFoldDB" id="A0AAV9K7Y9"/>
<gene>
    <name evidence="1" type="ORF">R3W88_030221</name>
</gene>
<dbReference type="GO" id="GO:0003729">
    <property type="term" value="F:mRNA binding"/>
    <property type="evidence" value="ECO:0007669"/>
    <property type="project" value="TreeGrafter"/>
</dbReference>
<dbReference type="PANTHER" id="PTHR32091:SF17">
    <property type="entry name" value="EUKARYOTIC TRANSLATION INITIATION FACTOR 4B3"/>
    <property type="match status" value="1"/>
</dbReference>
<name>A0AAV9K7Y9_9SOLN</name>
<dbReference type="Proteomes" id="UP001311915">
    <property type="component" value="Unassembled WGS sequence"/>
</dbReference>
<dbReference type="InterPro" id="IPR010433">
    <property type="entry name" value="EIF-4B_pln"/>
</dbReference>